<keyword evidence="2" id="KW-1185">Reference proteome</keyword>
<evidence type="ECO:0000313" key="1">
    <source>
        <dbReference type="EMBL" id="KJV69076.1"/>
    </source>
</evidence>
<reference evidence="1 2" key="1">
    <citation type="submission" date="2015-02" db="EMBL/GenBank/DDBJ databases">
        <title>Genome Sequencing of Rickettsiales.</title>
        <authorList>
            <person name="Daugherty S.C."/>
            <person name="Su Q."/>
            <person name="Abolude K."/>
            <person name="Beier-Sexton M."/>
            <person name="Carlyon J.A."/>
            <person name="Carter R."/>
            <person name="Day N.P."/>
            <person name="Dumler S.J."/>
            <person name="Dyachenko V."/>
            <person name="Godinez A."/>
            <person name="Kurtti T.J."/>
            <person name="Lichay M."/>
            <person name="Mullins K.E."/>
            <person name="Ott S."/>
            <person name="Pappas-Brown V."/>
            <person name="Paris D.H."/>
            <person name="Patel P."/>
            <person name="Richards A.L."/>
            <person name="Sadzewicz L."/>
            <person name="Sears K."/>
            <person name="Seidman D."/>
            <person name="Sengamalay N."/>
            <person name="Stenos J."/>
            <person name="Tallon L.J."/>
            <person name="Vincent G."/>
            <person name="Fraser C.M."/>
            <person name="Munderloh U."/>
            <person name="Dunning-Hotopp J.C."/>
        </authorList>
    </citation>
    <scope>NUCLEOTIDE SEQUENCE [LARGE SCALE GENOMIC DNA]</scope>
    <source>
        <strain evidence="1 2">RAC413</strain>
    </source>
</reference>
<dbReference type="PATRIC" id="fig|1359163.3.peg.441"/>
<dbReference type="RefSeq" id="WP_045808876.1">
    <property type="nucleotide sequence ID" value="NZ_LANX01000001.1"/>
</dbReference>
<accession>A0A0F3NMV0</accession>
<gene>
    <name evidence="1" type="ORF">NLO413_0452</name>
</gene>
<proteinExistence type="predicted"/>
<sequence length="106" mass="12618">MDTDVLNSYEYYDMYDIHCSNNLESNELLEEQKRYSSLWGAVILQAMIDLNSNYKRTENKLEKIKAFNWINDLHDDFITVCYFAGYSPVYVRKKARKVMLKVLNSK</sequence>
<comment type="caution">
    <text evidence="1">The sequence shown here is derived from an EMBL/GenBank/DDBJ whole genome shotgun (WGS) entry which is preliminary data.</text>
</comment>
<name>A0A0F3NMV0_9RICK</name>
<dbReference type="Proteomes" id="UP000033562">
    <property type="component" value="Unassembled WGS sequence"/>
</dbReference>
<evidence type="ECO:0000313" key="2">
    <source>
        <dbReference type="Proteomes" id="UP000033562"/>
    </source>
</evidence>
<dbReference type="EMBL" id="LANX01000001">
    <property type="protein sequence ID" value="KJV69076.1"/>
    <property type="molecule type" value="Genomic_DNA"/>
</dbReference>
<dbReference type="AlphaFoldDB" id="A0A0F3NMV0"/>
<dbReference type="OrthoDB" id="7165636at2"/>
<organism evidence="1 2">
    <name type="scientific">Candidatus Neoehrlichia procyonis str. RAC413</name>
    <dbReference type="NCBI Taxonomy" id="1359163"/>
    <lineage>
        <taxon>Bacteria</taxon>
        <taxon>Pseudomonadati</taxon>
        <taxon>Pseudomonadota</taxon>
        <taxon>Alphaproteobacteria</taxon>
        <taxon>Rickettsiales</taxon>
        <taxon>Anaplasmataceae</taxon>
        <taxon>Candidatus Neoehrlichia</taxon>
    </lineage>
</organism>
<protein>
    <submittedName>
        <fullName evidence="1">Uncharacterized protein</fullName>
    </submittedName>
</protein>